<dbReference type="EMBL" id="KN736235">
    <property type="protein sequence ID" value="KIH56120.1"/>
    <property type="molecule type" value="Genomic_DNA"/>
</dbReference>
<dbReference type="PROSITE" id="PS51864">
    <property type="entry name" value="ASTACIN"/>
    <property type="match status" value="1"/>
</dbReference>
<keyword evidence="3 9" id="KW-0479">Metal-binding</keyword>
<evidence type="ECO:0000256" key="4">
    <source>
        <dbReference type="ARBA" id="ARBA00022801"/>
    </source>
</evidence>
<name>A0A0C2G560_9BILA</name>
<dbReference type="InterPro" id="IPR006026">
    <property type="entry name" value="Peptidase_Metallo"/>
</dbReference>
<proteinExistence type="predicted"/>
<evidence type="ECO:0000313" key="14">
    <source>
        <dbReference type="Proteomes" id="UP000054047"/>
    </source>
</evidence>
<dbReference type="PROSITE" id="PS01186">
    <property type="entry name" value="EGF_2"/>
    <property type="match status" value="1"/>
</dbReference>
<dbReference type="GO" id="GO:0006508">
    <property type="term" value="P:proteolysis"/>
    <property type="evidence" value="ECO:0007669"/>
    <property type="project" value="UniProtKB-KW"/>
</dbReference>
<dbReference type="SUPFAM" id="SSF55486">
    <property type="entry name" value="Metalloproteases ('zincins'), catalytic domain"/>
    <property type="match status" value="1"/>
</dbReference>
<reference evidence="13 14" key="1">
    <citation type="submission" date="2013-12" db="EMBL/GenBank/DDBJ databases">
        <title>Draft genome of the parsitic nematode Ancylostoma duodenale.</title>
        <authorList>
            <person name="Mitreva M."/>
        </authorList>
    </citation>
    <scope>NUCLEOTIDE SEQUENCE [LARGE SCALE GENOMIC DNA]</scope>
    <source>
        <strain evidence="13 14">Zhejiang</strain>
    </source>
</reference>
<evidence type="ECO:0000313" key="13">
    <source>
        <dbReference type="EMBL" id="KIH56120.1"/>
    </source>
</evidence>
<keyword evidence="14" id="KW-1185">Reference proteome</keyword>
<evidence type="ECO:0000256" key="1">
    <source>
        <dbReference type="ARBA" id="ARBA00022536"/>
    </source>
</evidence>
<evidence type="ECO:0000256" key="7">
    <source>
        <dbReference type="ARBA" id="ARBA00023157"/>
    </source>
</evidence>
<dbReference type="InterPro" id="IPR024079">
    <property type="entry name" value="MetalloPept_cat_dom_sf"/>
</dbReference>
<comment type="cofactor">
    <cofactor evidence="9 10">
        <name>Zn(2+)</name>
        <dbReference type="ChEBI" id="CHEBI:29105"/>
    </cofactor>
    <text evidence="9 10">Binds 1 zinc ion per subunit.</text>
</comment>
<keyword evidence="6 9" id="KW-0482">Metalloprotease</keyword>
<accession>A0A0C2G560</accession>
<feature type="binding site" evidence="9">
    <location>
        <position position="173"/>
    </location>
    <ligand>
        <name>Zn(2+)</name>
        <dbReference type="ChEBI" id="CHEBI:29105"/>
        <note>catalytic</note>
    </ligand>
</feature>
<dbReference type="OrthoDB" id="291007at2759"/>
<evidence type="ECO:0000259" key="11">
    <source>
        <dbReference type="PROSITE" id="PS01180"/>
    </source>
</evidence>
<evidence type="ECO:0000256" key="5">
    <source>
        <dbReference type="ARBA" id="ARBA00022833"/>
    </source>
</evidence>
<dbReference type="InterPro" id="IPR000859">
    <property type="entry name" value="CUB_dom"/>
</dbReference>
<evidence type="ECO:0000259" key="12">
    <source>
        <dbReference type="PROSITE" id="PS51864"/>
    </source>
</evidence>
<feature type="domain" description="Peptidase M12A" evidence="12">
    <location>
        <begin position="89"/>
        <end position="282"/>
    </location>
</feature>
<feature type="binding site" evidence="9">
    <location>
        <position position="163"/>
    </location>
    <ligand>
        <name>Zn(2+)</name>
        <dbReference type="ChEBI" id="CHEBI:29105"/>
        <note>catalytic</note>
    </ligand>
</feature>
<dbReference type="Gene3D" id="2.60.120.290">
    <property type="entry name" value="Spermadhesin, CUB domain"/>
    <property type="match status" value="1"/>
</dbReference>
<dbReference type="PANTHER" id="PTHR10127:SF780">
    <property type="entry name" value="METALLOENDOPEPTIDASE"/>
    <property type="match status" value="1"/>
</dbReference>
<dbReference type="InterPro" id="IPR000742">
    <property type="entry name" value="EGF"/>
</dbReference>
<sequence length="444" mass="49758">MQLIHFLFGESAFAADCKSGSNEDLFYKYSTQNSGGIVSLPGEQLPVLLYFRTPLSMMFTTTTSFLVLCVVFGSIAANEVGGVRHKRLAQVGQYAPRLADGTVKYRFADGVDEDFKKMAEKAMQAWSTGTCLKFKEDKTGMCFEFLKNISIANTCYDVGGITHELGHALGLGHAQNRNDRDKYITVYNDTIKKQFEDYAKDYPDQVQELNLTLEEFMEQYEKMGARENNYGVPFDYGSVMHYALDLENPPMYPVDENYRRTLGSPFVSFLDRSIINEHYKCTEKCESSGTSCKHGGFPDPNNCTECVCPGGYGGQFCNEKPSDCGNVFNKESNDRITVSIRKRDTDADYSTCTYWIEAPENSRIQVRIGAINSTESPGCANAGIEIKTNEDQTRTGYRFCSEDDANITLTSHSNIVPIIAYSWNSTVDFRAALFYKEVSGTSQE</sequence>
<evidence type="ECO:0000256" key="8">
    <source>
        <dbReference type="PROSITE-ProRule" id="PRU00059"/>
    </source>
</evidence>
<dbReference type="SMART" id="SM00235">
    <property type="entry name" value="ZnMc"/>
    <property type="match status" value="1"/>
</dbReference>
<evidence type="ECO:0000256" key="9">
    <source>
        <dbReference type="PROSITE-ProRule" id="PRU01211"/>
    </source>
</evidence>
<feature type="active site" evidence="9">
    <location>
        <position position="164"/>
    </location>
</feature>
<keyword evidence="1" id="KW-0245">EGF-like domain</keyword>
<dbReference type="InterPro" id="IPR035914">
    <property type="entry name" value="Sperma_CUB_dom_sf"/>
</dbReference>
<evidence type="ECO:0000256" key="6">
    <source>
        <dbReference type="ARBA" id="ARBA00023049"/>
    </source>
</evidence>
<dbReference type="PROSITE" id="PS01180">
    <property type="entry name" value="CUB"/>
    <property type="match status" value="1"/>
</dbReference>
<keyword evidence="2 9" id="KW-0645">Protease</keyword>
<dbReference type="Pfam" id="PF00431">
    <property type="entry name" value="CUB"/>
    <property type="match status" value="1"/>
</dbReference>
<feature type="domain" description="CUB" evidence="11">
    <location>
        <begin position="324"/>
        <end position="436"/>
    </location>
</feature>
<dbReference type="PRINTS" id="PR00480">
    <property type="entry name" value="ASTACIN"/>
</dbReference>
<dbReference type="MEROPS" id="M12.014"/>
<keyword evidence="7" id="KW-1015">Disulfide bond</keyword>
<dbReference type="PANTHER" id="PTHR10127">
    <property type="entry name" value="DISCOIDIN, CUB, EGF, LAMININ , AND ZINC METALLOPROTEASE DOMAIN CONTAINING"/>
    <property type="match status" value="1"/>
</dbReference>
<dbReference type="EC" id="3.4.24.-" evidence="10"/>
<dbReference type="Pfam" id="PF01400">
    <property type="entry name" value="Astacin"/>
    <property type="match status" value="2"/>
</dbReference>
<dbReference type="InterPro" id="IPR001506">
    <property type="entry name" value="Peptidase_M12A"/>
</dbReference>
<protein>
    <recommendedName>
        <fullName evidence="10">Metalloendopeptidase</fullName>
        <ecNumber evidence="10">3.4.24.-</ecNumber>
    </recommendedName>
</protein>
<keyword evidence="5 9" id="KW-0862">Zinc</keyword>
<feature type="binding site" evidence="9">
    <location>
        <position position="167"/>
    </location>
    <ligand>
        <name>Zn(2+)</name>
        <dbReference type="ChEBI" id="CHEBI:29105"/>
        <note>catalytic</note>
    </ligand>
</feature>
<evidence type="ECO:0000256" key="2">
    <source>
        <dbReference type="ARBA" id="ARBA00022670"/>
    </source>
</evidence>
<keyword evidence="4 9" id="KW-0378">Hydrolase</keyword>
<gene>
    <name evidence="13" type="ORF">ANCDUO_13703</name>
</gene>
<dbReference type="SUPFAM" id="SSF49854">
    <property type="entry name" value="Spermadhesin, CUB domain"/>
    <property type="match status" value="1"/>
</dbReference>
<evidence type="ECO:0000256" key="10">
    <source>
        <dbReference type="RuleBase" id="RU361183"/>
    </source>
</evidence>
<dbReference type="Gene3D" id="3.40.390.10">
    <property type="entry name" value="Collagenase (Catalytic Domain)"/>
    <property type="match status" value="1"/>
</dbReference>
<dbReference type="AlphaFoldDB" id="A0A0C2G560"/>
<dbReference type="GO" id="GO:0008270">
    <property type="term" value="F:zinc ion binding"/>
    <property type="evidence" value="ECO:0007669"/>
    <property type="project" value="UniProtKB-UniRule"/>
</dbReference>
<dbReference type="Proteomes" id="UP000054047">
    <property type="component" value="Unassembled WGS sequence"/>
</dbReference>
<dbReference type="GO" id="GO:0004222">
    <property type="term" value="F:metalloendopeptidase activity"/>
    <property type="evidence" value="ECO:0007669"/>
    <property type="project" value="UniProtKB-UniRule"/>
</dbReference>
<dbReference type="SMART" id="SM00042">
    <property type="entry name" value="CUB"/>
    <property type="match status" value="1"/>
</dbReference>
<comment type="caution">
    <text evidence="8">Lacks conserved residue(s) required for the propagation of feature annotation.</text>
</comment>
<evidence type="ECO:0000256" key="3">
    <source>
        <dbReference type="ARBA" id="ARBA00022723"/>
    </source>
</evidence>
<organism evidence="13 14">
    <name type="scientific">Ancylostoma duodenale</name>
    <dbReference type="NCBI Taxonomy" id="51022"/>
    <lineage>
        <taxon>Eukaryota</taxon>
        <taxon>Metazoa</taxon>
        <taxon>Ecdysozoa</taxon>
        <taxon>Nematoda</taxon>
        <taxon>Chromadorea</taxon>
        <taxon>Rhabditida</taxon>
        <taxon>Rhabditina</taxon>
        <taxon>Rhabditomorpha</taxon>
        <taxon>Strongyloidea</taxon>
        <taxon>Ancylostomatidae</taxon>
        <taxon>Ancylostomatinae</taxon>
        <taxon>Ancylostoma</taxon>
    </lineage>
</organism>